<proteinExistence type="predicted"/>
<dbReference type="Proteomes" id="UP001477278">
    <property type="component" value="Unassembled WGS sequence"/>
</dbReference>
<organism evidence="2 3">
    <name type="scientific">Shewanella vesiculosa</name>
    <dbReference type="NCBI Taxonomy" id="518738"/>
    <lineage>
        <taxon>Bacteria</taxon>
        <taxon>Pseudomonadati</taxon>
        <taxon>Pseudomonadota</taxon>
        <taxon>Gammaproteobacteria</taxon>
        <taxon>Alteromonadales</taxon>
        <taxon>Shewanellaceae</taxon>
        <taxon>Shewanella</taxon>
    </lineage>
</organism>
<sequence length="137" mass="16264">MKLIIQIALGILLAYAVMGLGFLAFTAYLEHEAKMQIQEALMEVKAKQAIQLRNVQLSKQDKIEQRKQQIIAERNRKQRAIKKSEDEKFKQEAWLKIYKPRPDCETYTSDEHMVECVEYRSEQRRKFEAAYRKLNIN</sequence>
<dbReference type="RefSeq" id="WP_347690721.1">
    <property type="nucleotide sequence ID" value="NZ_JBDPZN010000008.1"/>
</dbReference>
<keyword evidence="3" id="KW-1185">Reference proteome</keyword>
<feature type="transmembrane region" description="Helical" evidence="1">
    <location>
        <begin position="7"/>
        <end position="29"/>
    </location>
</feature>
<gene>
    <name evidence="2" type="ORF">ABHN84_17260</name>
</gene>
<accession>A0ABV0FVI8</accession>
<reference evidence="2 3" key="1">
    <citation type="submission" date="2024-05" db="EMBL/GenBank/DDBJ databases">
        <title>Genome sequencing of Marine Estuary Bacteria, Shewanella vesiculosa and S. baltica, and Pseudomonas syringae.</title>
        <authorList>
            <person name="Gurung A."/>
            <person name="Maclea K.S."/>
        </authorList>
    </citation>
    <scope>NUCLEOTIDE SEQUENCE [LARGE SCALE GENOMIC DNA]</scope>
    <source>
        <strain evidence="2 3">1A</strain>
    </source>
</reference>
<evidence type="ECO:0000256" key="1">
    <source>
        <dbReference type="SAM" id="Phobius"/>
    </source>
</evidence>
<evidence type="ECO:0000313" key="3">
    <source>
        <dbReference type="Proteomes" id="UP001477278"/>
    </source>
</evidence>
<keyword evidence="1" id="KW-0472">Membrane</keyword>
<keyword evidence="1" id="KW-0812">Transmembrane</keyword>
<name>A0ABV0FVI8_9GAMM</name>
<keyword evidence="1" id="KW-1133">Transmembrane helix</keyword>
<dbReference type="EMBL" id="JBDPZN010000008">
    <property type="protein sequence ID" value="MEO3684024.1"/>
    <property type="molecule type" value="Genomic_DNA"/>
</dbReference>
<protein>
    <recommendedName>
        <fullName evidence="4">DUF2570 domain-containing protein</fullName>
    </recommendedName>
</protein>
<evidence type="ECO:0008006" key="4">
    <source>
        <dbReference type="Google" id="ProtNLM"/>
    </source>
</evidence>
<evidence type="ECO:0000313" key="2">
    <source>
        <dbReference type="EMBL" id="MEO3684024.1"/>
    </source>
</evidence>
<comment type="caution">
    <text evidence="2">The sequence shown here is derived from an EMBL/GenBank/DDBJ whole genome shotgun (WGS) entry which is preliminary data.</text>
</comment>